<dbReference type="KEGG" id="glj:GKIL_1388"/>
<dbReference type="EMBL" id="CP003587">
    <property type="protein sequence ID" value="AGY57634.1"/>
    <property type="molecule type" value="Genomic_DNA"/>
</dbReference>
<dbReference type="RefSeq" id="WP_023172731.1">
    <property type="nucleotide sequence ID" value="NC_022600.1"/>
</dbReference>
<proteinExistence type="predicted"/>
<dbReference type="Proteomes" id="UP000017396">
    <property type="component" value="Chromosome"/>
</dbReference>
<organism evidence="1 2">
    <name type="scientific">Gloeobacter kilaueensis (strain ATCC BAA-2537 / CCAP 1431/1 / ULC 316 / JS1)</name>
    <dbReference type="NCBI Taxonomy" id="1183438"/>
    <lineage>
        <taxon>Bacteria</taxon>
        <taxon>Bacillati</taxon>
        <taxon>Cyanobacteriota</taxon>
        <taxon>Cyanophyceae</taxon>
        <taxon>Gloeobacterales</taxon>
        <taxon>Gloeobacteraceae</taxon>
        <taxon>Gloeobacter</taxon>
    </lineage>
</organism>
<reference evidence="1 2" key="1">
    <citation type="journal article" date="2013" name="PLoS ONE">
        <title>Cultivation and Complete Genome Sequencing of Gloeobacter kilaueensis sp. nov., from a Lava Cave in Kilauea Caldera, Hawai'i.</title>
        <authorList>
            <person name="Saw J.H."/>
            <person name="Schatz M."/>
            <person name="Brown M.V."/>
            <person name="Kunkel D.D."/>
            <person name="Foster J.S."/>
            <person name="Shick H."/>
            <person name="Christensen S."/>
            <person name="Hou S."/>
            <person name="Wan X."/>
            <person name="Donachie S.P."/>
        </authorList>
    </citation>
    <scope>NUCLEOTIDE SEQUENCE [LARGE SCALE GENOMIC DNA]</scope>
    <source>
        <strain evidence="2">JS</strain>
    </source>
</reference>
<name>U5QJ28_GLOK1</name>
<gene>
    <name evidence="1" type="ORF">GKIL_1388</name>
</gene>
<dbReference type="AlphaFoldDB" id="U5QJ28"/>
<keyword evidence="2" id="KW-1185">Reference proteome</keyword>
<dbReference type="HOGENOM" id="CLU_993440_0_0_3"/>
<dbReference type="eggNOG" id="ENOG5032QU9">
    <property type="taxonomic scope" value="Bacteria"/>
</dbReference>
<protein>
    <submittedName>
        <fullName evidence="1">Uncharacterized protein</fullName>
    </submittedName>
</protein>
<dbReference type="STRING" id="1183438.GKIL_1388"/>
<accession>U5QJ28</accession>
<sequence length="277" mass="31724">MAEWTRETPWRQGQLLADGAWQSLGLSHSKDSEEMVVVVATHDCDLAQHPSVEPYVEVVMGRRIAKLDGNYTYAKNARTLHIQFDGNPPLFAEFSSLDKHSLEKNRFADLQPETNYQLSDSNRSVFQRWLAARYRRSAFPDEFERRLRAAKLDERIAKAVKPHGTKIIAVLFDVDEGREEVKVEPDDVYELGITLLYSIEPDSEESEKAAGTARAAIQSAFEKLRDPKSGQWKDIELRYLEVVSEEALSYRQFVLIKPWRLDYISLGADPQQPIVPE</sequence>
<evidence type="ECO:0000313" key="1">
    <source>
        <dbReference type="EMBL" id="AGY57634.1"/>
    </source>
</evidence>
<evidence type="ECO:0000313" key="2">
    <source>
        <dbReference type="Proteomes" id="UP000017396"/>
    </source>
</evidence>
<dbReference type="OrthoDB" id="583587at2"/>